<dbReference type="EMBL" id="JAQGDS010000010">
    <property type="protein sequence ID" value="KAJ6257556.1"/>
    <property type="molecule type" value="Genomic_DNA"/>
</dbReference>
<feature type="transmembrane region" description="Helical" evidence="11">
    <location>
        <begin position="12"/>
        <end position="40"/>
    </location>
</feature>
<sequence length="547" mass="61088">MCDRRQANIWTARFMPVVLTGMAGYATYVFLVRLCINFLLHPPATDNRPKHASKIPTIVSSSGPGPRTATAIGLMVGYLIFLLLMAAAYYRVVFTIMFNPGYTPLGPNAYGTSGEGKQAWVPPAIGSTARDEKASSQPQDPAATGPASPTSPQAGSPQAGPLAVVTSPTLSPGGGFQALTSRPEDQSGRPLRQPLTQVFLRDIFLCDANGEVRWCARCGNYKPDRTHHCSEVGRCVENFDHFCPWVGGVVGLTSYKFFVQFVGYGSLYCIYTVICMAIFFKEKVDQRGFTQDDGHWVAVIAMGGFFGLFIIGMFITSLQMLYWGSSTLENFDRKTKRYFVARLDPNQDLEPTRRSRTSSTSRNPGRQPQAKPFWLKNDGTRDEDAGFQRRLLLPLPSPRRLASPVRSPMMSPMLSPTSPTASKEVPEDTLAAPRRYYRIYLTPTGLHPWRVGFKRNFKQIMGPRLWDWLLPVYRPYRRPRSQDSDGELADGVWGAKELWKQMKADGWAPGERGAAMAREGGVGRWYDFGDEFIDFLNHCDEQPEQSP</sequence>
<keyword evidence="15" id="KW-1185">Reference proteome</keyword>
<feature type="transmembrane region" description="Helical" evidence="11">
    <location>
        <begin position="300"/>
        <end position="324"/>
    </location>
</feature>
<protein>
    <recommendedName>
        <fullName evidence="11">Palmitoyltransferase</fullName>
        <ecNumber evidence="11">2.3.1.225</ecNumber>
    </recommendedName>
</protein>
<evidence type="ECO:0000256" key="11">
    <source>
        <dbReference type="RuleBase" id="RU079119"/>
    </source>
</evidence>
<dbReference type="PANTHER" id="PTHR22883:SF23">
    <property type="entry name" value="PALMITOYLTRANSFERASE ZDHHC6"/>
    <property type="match status" value="1"/>
</dbReference>
<dbReference type="GO" id="GO:0005783">
    <property type="term" value="C:endoplasmic reticulum"/>
    <property type="evidence" value="ECO:0007669"/>
    <property type="project" value="TreeGrafter"/>
</dbReference>
<name>A0AAD6ISG0_DREDA</name>
<feature type="compositionally biased region" description="Low complexity" evidence="12">
    <location>
        <begin position="141"/>
        <end position="154"/>
    </location>
</feature>
<evidence type="ECO:0000256" key="4">
    <source>
        <dbReference type="ARBA" id="ARBA00022989"/>
    </source>
</evidence>
<evidence type="ECO:0000256" key="10">
    <source>
        <dbReference type="ARBA" id="ARBA00048048"/>
    </source>
</evidence>
<evidence type="ECO:0000256" key="12">
    <source>
        <dbReference type="SAM" id="MobiDB-lite"/>
    </source>
</evidence>
<keyword evidence="8 11" id="KW-0012">Acyltransferase</keyword>
<feature type="region of interest" description="Disordered" evidence="12">
    <location>
        <begin position="127"/>
        <end position="164"/>
    </location>
</feature>
<comment type="similarity">
    <text evidence="9">Belongs to the DHHC palmitoyltransferase family. PFA5 subfamily.</text>
</comment>
<reference evidence="14" key="1">
    <citation type="submission" date="2023-01" db="EMBL/GenBank/DDBJ databases">
        <title>The chitinases involved in constricting ring structure development in the nematode-trapping fungus Drechslerella dactyloides.</title>
        <authorList>
            <person name="Wang R."/>
            <person name="Zhang L."/>
            <person name="Tang P."/>
            <person name="Li S."/>
            <person name="Liang L."/>
        </authorList>
    </citation>
    <scope>NUCLEOTIDE SEQUENCE</scope>
    <source>
        <strain evidence="14">YMF1.00031</strain>
    </source>
</reference>
<evidence type="ECO:0000313" key="15">
    <source>
        <dbReference type="Proteomes" id="UP001221413"/>
    </source>
</evidence>
<evidence type="ECO:0000256" key="9">
    <source>
        <dbReference type="ARBA" id="ARBA00038298"/>
    </source>
</evidence>
<feature type="transmembrane region" description="Helical" evidence="11">
    <location>
        <begin position="69"/>
        <end position="90"/>
    </location>
</feature>
<evidence type="ECO:0000256" key="5">
    <source>
        <dbReference type="ARBA" id="ARBA00023136"/>
    </source>
</evidence>
<dbReference type="Pfam" id="PF01529">
    <property type="entry name" value="DHHC"/>
    <property type="match status" value="1"/>
</dbReference>
<dbReference type="EC" id="2.3.1.225" evidence="11"/>
<comment type="catalytic activity">
    <reaction evidence="10 11">
        <text>L-cysteinyl-[protein] + hexadecanoyl-CoA = S-hexadecanoyl-L-cysteinyl-[protein] + CoA</text>
        <dbReference type="Rhea" id="RHEA:36683"/>
        <dbReference type="Rhea" id="RHEA-COMP:10131"/>
        <dbReference type="Rhea" id="RHEA-COMP:11032"/>
        <dbReference type="ChEBI" id="CHEBI:29950"/>
        <dbReference type="ChEBI" id="CHEBI:57287"/>
        <dbReference type="ChEBI" id="CHEBI:57379"/>
        <dbReference type="ChEBI" id="CHEBI:74151"/>
        <dbReference type="EC" id="2.3.1.225"/>
    </reaction>
</comment>
<dbReference type="GO" id="GO:0019706">
    <property type="term" value="F:protein-cysteine S-palmitoyltransferase activity"/>
    <property type="evidence" value="ECO:0007669"/>
    <property type="project" value="UniProtKB-EC"/>
</dbReference>
<dbReference type="AlphaFoldDB" id="A0AAD6ISG0"/>
<keyword evidence="4 11" id="KW-1133">Transmembrane helix</keyword>
<feature type="transmembrane region" description="Helical" evidence="11">
    <location>
        <begin position="261"/>
        <end position="280"/>
    </location>
</feature>
<dbReference type="InterPro" id="IPR001594">
    <property type="entry name" value="Palmitoyltrfase_DHHC"/>
</dbReference>
<proteinExistence type="inferred from homology"/>
<keyword evidence="5 11" id="KW-0472">Membrane</keyword>
<gene>
    <name evidence="14" type="ORF">Dda_7341</name>
</gene>
<evidence type="ECO:0000256" key="3">
    <source>
        <dbReference type="ARBA" id="ARBA00022692"/>
    </source>
</evidence>
<comment type="subcellular location">
    <subcellularLocation>
        <location evidence="1">Membrane</location>
        <topology evidence="1">Multi-pass membrane protein</topology>
    </subcellularLocation>
</comment>
<evidence type="ECO:0000256" key="8">
    <source>
        <dbReference type="ARBA" id="ARBA00023315"/>
    </source>
</evidence>
<dbReference type="GO" id="GO:0006612">
    <property type="term" value="P:protein targeting to membrane"/>
    <property type="evidence" value="ECO:0007669"/>
    <property type="project" value="TreeGrafter"/>
</dbReference>
<dbReference type="PROSITE" id="PS50216">
    <property type="entry name" value="DHHC"/>
    <property type="match status" value="1"/>
</dbReference>
<evidence type="ECO:0000259" key="13">
    <source>
        <dbReference type="Pfam" id="PF01529"/>
    </source>
</evidence>
<evidence type="ECO:0000256" key="2">
    <source>
        <dbReference type="ARBA" id="ARBA00022679"/>
    </source>
</evidence>
<accession>A0AAD6ISG0</accession>
<dbReference type="PANTHER" id="PTHR22883">
    <property type="entry name" value="ZINC FINGER DHHC DOMAIN CONTAINING PROTEIN"/>
    <property type="match status" value="1"/>
</dbReference>
<evidence type="ECO:0000256" key="6">
    <source>
        <dbReference type="ARBA" id="ARBA00023139"/>
    </source>
</evidence>
<evidence type="ECO:0000256" key="1">
    <source>
        <dbReference type="ARBA" id="ARBA00004141"/>
    </source>
</evidence>
<evidence type="ECO:0000313" key="14">
    <source>
        <dbReference type="EMBL" id="KAJ6257556.1"/>
    </source>
</evidence>
<feature type="compositionally biased region" description="Low complexity" evidence="12">
    <location>
        <begin position="398"/>
        <end position="419"/>
    </location>
</feature>
<keyword evidence="2 11" id="KW-0808">Transferase</keyword>
<dbReference type="InterPro" id="IPR039859">
    <property type="entry name" value="PFA4/ZDH16/20/ERF2-like"/>
</dbReference>
<evidence type="ECO:0000256" key="7">
    <source>
        <dbReference type="ARBA" id="ARBA00023288"/>
    </source>
</evidence>
<keyword evidence="6" id="KW-0564">Palmitate</keyword>
<dbReference type="GO" id="GO:0016020">
    <property type="term" value="C:membrane"/>
    <property type="evidence" value="ECO:0007669"/>
    <property type="project" value="UniProtKB-SubCell"/>
</dbReference>
<organism evidence="14 15">
    <name type="scientific">Drechslerella dactyloides</name>
    <name type="common">Nematode-trapping fungus</name>
    <name type="synonym">Arthrobotrys dactyloides</name>
    <dbReference type="NCBI Taxonomy" id="74499"/>
    <lineage>
        <taxon>Eukaryota</taxon>
        <taxon>Fungi</taxon>
        <taxon>Dikarya</taxon>
        <taxon>Ascomycota</taxon>
        <taxon>Pezizomycotina</taxon>
        <taxon>Orbiliomycetes</taxon>
        <taxon>Orbiliales</taxon>
        <taxon>Orbiliaceae</taxon>
        <taxon>Drechslerella</taxon>
    </lineage>
</organism>
<comment type="caution">
    <text evidence="14">The sequence shown here is derived from an EMBL/GenBank/DDBJ whole genome shotgun (WGS) entry which is preliminary data.</text>
</comment>
<feature type="region of interest" description="Disordered" evidence="12">
    <location>
        <begin position="348"/>
        <end position="379"/>
    </location>
</feature>
<keyword evidence="7" id="KW-0449">Lipoprotein</keyword>
<dbReference type="Proteomes" id="UP001221413">
    <property type="component" value="Unassembled WGS sequence"/>
</dbReference>
<feature type="region of interest" description="Disordered" evidence="12">
    <location>
        <begin position="398"/>
        <end position="427"/>
    </location>
</feature>
<dbReference type="GO" id="GO:0005794">
    <property type="term" value="C:Golgi apparatus"/>
    <property type="evidence" value="ECO:0007669"/>
    <property type="project" value="TreeGrafter"/>
</dbReference>
<feature type="domain" description="Palmitoyltransferase DHHC" evidence="13">
    <location>
        <begin position="210"/>
        <end position="331"/>
    </location>
</feature>
<comment type="domain">
    <text evidence="11">The DHHC domain is required for palmitoyltransferase activity.</text>
</comment>
<keyword evidence="3 11" id="KW-0812">Transmembrane</keyword>